<dbReference type="Gene3D" id="3.40.430.10">
    <property type="entry name" value="Dihydrofolate Reductase, subunit A"/>
    <property type="match status" value="1"/>
</dbReference>
<dbReference type="AlphaFoldDB" id="A0A937AR63"/>
<feature type="binding site" evidence="14">
    <location>
        <position position="207"/>
    </location>
    <ligand>
        <name>substrate</name>
    </ligand>
</feature>
<dbReference type="EC" id="3.5.4.26" evidence="12"/>
<keyword evidence="10 12" id="KW-0560">Oxidoreductase</keyword>
<evidence type="ECO:0000256" key="2">
    <source>
        <dbReference type="ARBA" id="ARBA00004882"/>
    </source>
</evidence>
<feature type="domain" description="CMP/dCMP-type deaminase" evidence="16">
    <location>
        <begin position="5"/>
        <end position="127"/>
    </location>
</feature>
<feature type="binding site" evidence="14">
    <location>
        <position position="203"/>
    </location>
    <ligand>
        <name>substrate</name>
    </ligand>
</feature>
<dbReference type="InterPro" id="IPR050765">
    <property type="entry name" value="Riboflavin_Biosynth_HTPR"/>
</dbReference>
<dbReference type="InterPro" id="IPR002734">
    <property type="entry name" value="RibDG_C"/>
</dbReference>
<accession>A0A937AR63</accession>
<dbReference type="GO" id="GO:0008270">
    <property type="term" value="F:zinc ion binding"/>
    <property type="evidence" value="ECO:0007669"/>
    <property type="project" value="InterPro"/>
</dbReference>
<sequence>MPRLSLDERFMSAALRFSRWGMGLTATNPSVACFIVKNGIIIGRGVTARGGRPHAETQALAEAGNEARGATAYVTLEPCSHYGQVPPCAEFLIDSGVIRVVFCVGDPDARVSGRGKSLLLQKGIIVDQILEGEGKRLLKAYLTRQIQKRSHVTLKLALSHDNMIGVIGKGHIPITEEISRDQVHLMRAQSDAILVGIGTVLADDPELTCRLSGLGDRSPVRIILDPRLQLSPDSKIMQTAFLAPIVVVTQNEDSSLALSLKKKNIDIIYCDCHDLRKLLAVLNDYGITSLLVEGGAAVARSFIKSDLIDSIFLYRSKKNIGKKGIPSPLEEKYVEDNFICVQCNNFGSDMCFEYLRKNECLQV</sequence>
<comment type="catalytic activity">
    <reaction evidence="12">
        <text>2,5-diamino-6-hydroxy-4-(5-phosphoribosylamino)-pyrimidine + H2O + H(+) = 5-amino-6-(5-phospho-D-ribosylamino)uracil + NH4(+)</text>
        <dbReference type="Rhea" id="RHEA:21868"/>
        <dbReference type="ChEBI" id="CHEBI:15377"/>
        <dbReference type="ChEBI" id="CHEBI:15378"/>
        <dbReference type="ChEBI" id="CHEBI:28938"/>
        <dbReference type="ChEBI" id="CHEBI:58453"/>
        <dbReference type="ChEBI" id="CHEBI:58614"/>
        <dbReference type="EC" id="3.5.4.26"/>
    </reaction>
</comment>
<protein>
    <recommendedName>
        <fullName evidence="12">Riboflavin biosynthesis protein RibD</fullName>
    </recommendedName>
    <domain>
        <recommendedName>
            <fullName evidence="12">Diaminohydroxyphosphoribosylaminopyrimidine deaminase</fullName>
            <shortName evidence="12">DRAP deaminase</shortName>
            <ecNumber evidence="12">3.5.4.26</ecNumber>
        </recommendedName>
        <alternativeName>
            <fullName evidence="12">Riboflavin-specific deaminase</fullName>
        </alternativeName>
    </domain>
    <domain>
        <recommendedName>
            <fullName evidence="12">5-amino-6-(5-phosphoribosylamino)uracil reductase</fullName>
            <ecNumber evidence="12">1.1.1.193</ecNumber>
        </recommendedName>
        <alternativeName>
            <fullName evidence="12">HTP reductase</fullName>
        </alternativeName>
    </domain>
</protein>
<comment type="caution">
    <text evidence="17">The sequence shown here is derived from an EMBL/GenBank/DDBJ whole genome shotgun (WGS) entry which is preliminary data.</text>
</comment>
<dbReference type="EC" id="1.1.1.193" evidence="12"/>
<feature type="binding site" evidence="14">
    <location>
        <position position="199"/>
    </location>
    <ligand>
        <name>NADP(+)</name>
        <dbReference type="ChEBI" id="CHEBI:58349"/>
    </ligand>
</feature>
<evidence type="ECO:0000256" key="4">
    <source>
        <dbReference type="ARBA" id="ARBA00005259"/>
    </source>
</evidence>
<dbReference type="InterPro" id="IPR002125">
    <property type="entry name" value="CMP_dCMP_dom"/>
</dbReference>
<dbReference type="PROSITE" id="PS51747">
    <property type="entry name" value="CYT_DCMP_DEAMINASES_2"/>
    <property type="match status" value="1"/>
</dbReference>
<evidence type="ECO:0000256" key="13">
    <source>
        <dbReference type="PIRSR" id="PIRSR006769-1"/>
    </source>
</evidence>
<name>A0A937AR63_9HYPH</name>
<evidence type="ECO:0000256" key="11">
    <source>
        <dbReference type="ARBA" id="ARBA00023268"/>
    </source>
</evidence>
<dbReference type="InterPro" id="IPR016193">
    <property type="entry name" value="Cytidine_deaminase-like"/>
</dbReference>
<evidence type="ECO:0000256" key="6">
    <source>
        <dbReference type="ARBA" id="ARBA00022619"/>
    </source>
</evidence>
<dbReference type="PANTHER" id="PTHR38011:SF7">
    <property type="entry name" value="2,5-DIAMINO-6-RIBOSYLAMINO-4(3H)-PYRIMIDINONE 5'-PHOSPHATE REDUCTASE"/>
    <property type="match status" value="1"/>
</dbReference>
<comment type="function">
    <text evidence="1 12">Converts 2,5-diamino-6-(ribosylamino)-4(3h)-pyrimidinone 5'-phosphate into 5-amino-6-(ribosylamino)-2,4(1h,3h)-pyrimidinedione 5'-phosphate.</text>
</comment>
<keyword evidence="11" id="KW-0511">Multifunctional enzyme</keyword>
<comment type="similarity">
    <text evidence="5 12">In the C-terminal section; belongs to the HTP reductase family.</text>
</comment>
<comment type="catalytic activity">
    <reaction evidence="12">
        <text>5-amino-6-(5-phospho-D-ribitylamino)uracil + NADP(+) = 5-amino-6-(5-phospho-D-ribosylamino)uracil + NADPH + H(+)</text>
        <dbReference type="Rhea" id="RHEA:17845"/>
        <dbReference type="ChEBI" id="CHEBI:15378"/>
        <dbReference type="ChEBI" id="CHEBI:57783"/>
        <dbReference type="ChEBI" id="CHEBI:58349"/>
        <dbReference type="ChEBI" id="CHEBI:58421"/>
        <dbReference type="ChEBI" id="CHEBI:58453"/>
        <dbReference type="EC" id="1.1.1.193"/>
    </reaction>
</comment>
<evidence type="ECO:0000256" key="5">
    <source>
        <dbReference type="ARBA" id="ARBA00007417"/>
    </source>
</evidence>
<evidence type="ECO:0000259" key="16">
    <source>
        <dbReference type="PROSITE" id="PS51747"/>
    </source>
</evidence>
<organism evidence="17 18">
    <name type="scientific">Candidatus Liberibacter ctenarytainae</name>
    <dbReference type="NCBI Taxonomy" id="2020335"/>
    <lineage>
        <taxon>Bacteria</taxon>
        <taxon>Pseudomonadati</taxon>
        <taxon>Pseudomonadota</taxon>
        <taxon>Alphaproteobacteria</taxon>
        <taxon>Hyphomicrobiales</taxon>
        <taxon>Rhizobiaceae</taxon>
        <taxon>Liberibacter</taxon>
    </lineage>
</organism>
<dbReference type="PANTHER" id="PTHR38011">
    <property type="entry name" value="DIHYDROFOLATE REDUCTASE FAMILY PROTEIN (AFU_ORTHOLOGUE AFUA_8G06820)"/>
    <property type="match status" value="1"/>
</dbReference>
<comment type="cofactor">
    <cofactor evidence="12 15">
        <name>Zn(2+)</name>
        <dbReference type="ChEBI" id="CHEBI:29105"/>
    </cofactor>
    <text evidence="12 15">Binds 1 zinc ion.</text>
</comment>
<feature type="binding site" evidence="14">
    <location>
        <begin position="295"/>
        <end position="301"/>
    </location>
    <ligand>
        <name>NADP(+)</name>
        <dbReference type="ChEBI" id="CHEBI:58349"/>
    </ligand>
</feature>
<keyword evidence="9 12" id="KW-0521">NADP</keyword>
<evidence type="ECO:0000256" key="15">
    <source>
        <dbReference type="PIRSR" id="PIRSR006769-3"/>
    </source>
</evidence>
<dbReference type="Proteomes" id="UP000736856">
    <property type="component" value="Unassembled WGS sequence"/>
</dbReference>
<dbReference type="NCBIfam" id="TIGR00326">
    <property type="entry name" value="eubact_ribD"/>
    <property type="match status" value="1"/>
</dbReference>
<evidence type="ECO:0000256" key="14">
    <source>
        <dbReference type="PIRSR" id="PIRSR006769-2"/>
    </source>
</evidence>
<feature type="active site" description="Proton donor" evidence="13">
    <location>
        <position position="56"/>
    </location>
</feature>
<evidence type="ECO:0000256" key="3">
    <source>
        <dbReference type="ARBA" id="ARBA00004910"/>
    </source>
</evidence>
<keyword evidence="7 12" id="KW-0479">Metal-binding</keyword>
<feature type="binding site" evidence="14">
    <location>
        <position position="210"/>
    </location>
    <ligand>
        <name>substrate</name>
    </ligand>
</feature>
<dbReference type="Pfam" id="PF01872">
    <property type="entry name" value="RibD_C"/>
    <property type="match status" value="1"/>
</dbReference>
<evidence type="ECO:0000256" key="8">
    <source>
        <dbReference type="ARBA" id="ARBA00022833"/>
    </source>
</evidence>
<feature type="binding site" evidence="15">
    <location>
        <position position="88"/>
    </location>
    <ligand>
        <name>Zn(2+)</name>
        <dbReference type="ChEBI" id="CHEBI:29105"/>
        <note>catalytic</note>
    </ligand>
</feature>
<dbReference type="InterPro" id="IPR004794">
    <property type="entry name" value="Eubact_RibD"/>
</dbReference>
<dbReference type="SUPFAM" id="SSF53597">
    <property type="entry name" value="Dihydrofolate reductase-like"/>
    <property type="match status" value="1"/>
</dbReference>
<dbReference type="InterPro" id="IPR024072">
    <property type="entry name" value="DHFR-like_dom_sf"/>
</dbReference>
<dbReference type="SUPFAM" id="SSF53927">
    <property type="entry name" value="Cytidine deaminase-like"/>
    <property type="match status" value="1"/>
</dbReference>
<comment type="pathway">
    <text evidence="2 12">Cofactor biosynthesis; riboflavin biosynthesis; 5-amino-6-(D-ribitylamino)uracil from GTP: step 2/4.</text>
</comment>
<comment type="pathway">
    <text evidence="3 12">Cofactor biosynthesis; riboflavin biosynthesis; 5-amino-6-(D-ribitylamino)uracil from GTP: step 3/4.</text>
</comment>
<evidence type="ECO:0000256" key="7">
    <source>
        <dbReference type="ARBA" id="ARBA00022723"/>
    </source>
</evidence>
<dbReference type="GO" id="GO:0008835">
    <property type="term" value="F:diaminohydroxyphosphoribosylaminopyrimidine deaminase activity"/>
    <property type="evidence" value="ECO:0007669"/>
    <property type="project" value="UniProtKB-EC"/>
</dbReference>
<feature type="binding site" evidence="15">
    <location>
        <position position="54"/>
    </location>
    <ligand>
        <name>Zn(2+)</name>
        <dbReference type="ChEBI" id="CHEBI:29105"/>
        <note>catalytic</note>
    </ligand>
</feature>
<proteinExistence type="inferred from homology"/>
<dbReference type="Pfam" id="PF00383">
    <property type="entry name" value="dCMP_cyt_deam_1"/>
    <property type="match status" value="1"/>
</dbReference>
<gene>
    <name evidence="17" type="primary">ribD</name>
    <name evidence="17" type="ORF">EU981_00400</name>
</gene>
<dbReference type="PIRSF" id="PIRSF006769">
    <property type="entry name" value="RibD"/>
    <property type="match status" value="1"/>
</dbReference>
<feature type="binding site" evidence="14">
    <location>
        <position position="293"/>
    </location>
    <ligand>
        <name>substrate</name>
    </ligand>
</feature>
<evidence type="ECO:0000256" key="10">
    <source>
        <dbReference type="ARBA" id="ARBA00023002"/>
    </source>
</evidence>
<evidence type="ECO:0000256" key="1">
    <source>
        <dbReference type="ARBA" id="ARBA00002151"/>
    </source>
</evidence>
<dbReference type="GO" id="GO:0008703">
    <property type="term" value="F:5-amino-6-(5-phosphoribosylamino)uracil reductase activity"/>
    <property type="evidence" value="ECO:0007669"/>
    <property type="project" value="UniProtKB-EC"/>
</dbReference>
<dbReference type="CDD" id="cd01284">
    <property type="entry name" value="Riboflavin_deaminase-reductase"/>
    <property type="match status" value="1"/>
</dbReference>
<keyword evidence="12 17" id="KW-0378">Hydrolase</keyword>
<keyword evidence="6 12" id="KW-0686">Riboflavin biosynthesis</keyword>
<dbReference type="EMBL" id="SEOL01000001">
    <property type="protein sequence ID" value="MBL0848555.1"/>
    <property type="molecule type" value="Genomic_DNA"/>
</dbReference>
<evidence type="ECO:0000256" key="12">
    <source>
        <dbReference type="PIRNR" id="PIRNR006769"/>
    </source>
</evidence>
<feature type="binding site" evidence="14">
    <location>
        <position position="157"/>
    </location>
    <ligand>
        <name>NADP(+)</name>
        <dbReference type="ChEBI" id="CHEBI:58349"/>
    </ligand>
</feature>
<dbReference type="GO" id="GO:0009231">
    <property type="term" value="P:riboflavin biosynthetic process"/>
    <property type="evidence" value="ECO:0007669"/>
    <property type="project" value="UniProtKB-KW"/>
</dbReference>
<dbReference type="InterPro" id="IPR016192">
    <property type="entry name" value="APOBEC/CMP_deaminase_Zn-bd"/>
</dbReference>
<feature type="binding site" evidence="14">
    <location>
        <position position="187"/>
    </location>
    <ligand>
        <name>substrate</name>
    </ligand>
</feature>
<evidence type="ECO:0000313" key="18">
    <source>
        <dbReference type="Proteomes" id="UP000736856"/>
    </source>
</evidence>
<reference evidence="17" key="1">
    <citation type="submission" date="2019-02" db="EMBL/GenBank/DDBJ databases">
        <title>A novel Candidatus Liberibacter species associated with the New Zealand native fuchsia psyllid, Ctenarytaina fuchsiae.</title>
        <authorList>
            <person name="Thompson S.M."/>
            <person name="Jorgensen N."/>
            <person name="David C."/>
            <person name="Bulman S.R."/>
            <person name="Smith G.R."/>
        </authorList>
    </citation>
    <scope>NUCLEOTIDE SEQUENCE</scope>
    <source>
        <strain evidence="17">Oxford</strain>
    </source>
</reference>
<feature type="binding site" evidence="15">
    <location>
        <position position="79"/>
    </location>
    <ligand>
        <name>Zn(2+)</name>
        <dbReference type="ChEBI" id="CHEBI:29105"/>
        <note>catalytic</note>
    </ligand>
</feature>
<dbReference type="PROSITE" id="PS00903">
    <property type="entry name" value="CYT_DCMP_DEAMINASES_1"/>
    <property type="match status" value="1"/>
</dbReference>
<evidence type="ECO:0000256" key="9">
    <source>
        <dbReference type="ARBA" id="ARBA00022857"/>
    </source>
</evidence>
<keyword evidence="8 12" id="KW-0862">Zinc</keyword>
<comment type="similarity">
    <text evidence="4 12">In the N-terminal section; belongs to the cytidine and deoxycytidylate deaminase family.</text>
</comment>
<dbReference type="Gene3D" id="3.40.140.10">
    <property type="entry name" value="Cytidine Deaminase, domain 2"/>
    <property type="match status" value="1"/>
</dbReference>
<evidence type="ECO:0000313" key="17">
    <source>
        <dbReference type="EMBL" id="MBL0848555.1"/>
    </source>
</evidence>